<accession>A0A509B7M3</accession>
<dbReference type="AlphaFoldDB" id="A0A509B7M3"/>
<protein>
    <submittedName>
        <fullName evidence="1">Putative bacteriophage tail fiber protein</fullName>
    </submittedName>
</protein>
<reference evidence="1" key="1">
    <citation type="submission" date="2019-06" db="EMBL/GenBank/DDBJ databases">
        <authorList>
            <consortium name="Pathogen Informatics"/>
        </authorList>
    </citation>
    <scope>NUCLEOTIDE SEQUENCE</scope>
    <source>
        <strain evidence="1">NCTC6947</strain>
    </source>
</reference>
<dbReference type="InterPro" id="IPR006521">
    <property type="entry name" value="Tail_protein_I"/>
</dbReference>
<evidence type="ECO:0000313" key="1">
    <source>
        <dbReference type="EMBL" id="VUC68228.1"/>
    </source>
</evidence>
<dbReference type="Pfam" id="PF09684">
    <property type="entry name" value="Tail_P2_I"/>
    <property type="match status" value="1"/>
</dbReference>
<name>A0A509B7M3_9ENTR</name>
<dbReference type="EMBL" id="CABFNZ010000001">
    <property type="protein sequence ID" value="VUC68228.1"/>
    <property type="molecule type" value="Genomic_DNA"/>
</dbReference>
<organism evidence="1">
    <name type="scientific">Salmonella sp. NCTC 6947</name>
    <dbReference type="NCBI Taxonomy" id="2583581"/>
    <lineage>
        <taxon>Bacteria</taxon>
        <taxon>Pseudomonadati</taxon>
        <taxon>Pseudomonadota</taxon>
        <taxon>Gammaproteobacteria</taxon>
        <taxon>Enterobacterales</taxon>
        <taxon>Enterobacteriaceae</taxon>
        <taxon>Salmonella</taxon>
    </lineage>
</organism>
<proteinExistence type="predicted"/>
<dbReference type="NCBIfam" id="TIGR01634">
    <property type="entry name" value="tail_P2_I"/>
    <property type="match status" value="1"/>
</dbReference>
<sequence length="197" mass="21902">MGALSRHSSDARRKGTWLRTAICRWPSTLAGDKRFSTLAKLAEARFSGISLTPLLVYLIDMTETTALPWLAGQLSLTGDNGWSLAESDEAKRELIKNAIELFRYKGTPWSVRQVIRSLGFGEVQIIEGGDGLDPAIAMKWPTDTHWALYRIKLSQAITNDQARQMRKTLAAFAPARCELASLDFVAAPHPLQQYCPL</sequence>
<gene>
    <name evidence="1" type="primary">STY1636_1</name>
    <name evidence="1" type="ORF">NCTC6947_00021</name>
</gene>